<reference evidence="1 2" key="1">
    <citation type="submission" date="2015-07" db="EMBL/GenBank/DDBJ databases">
        <authorList>
            <person name="Noorani M."/>
        </authorList>
    </citation>
    <scope>NUCLEOTIDE SEQUENCE [LARGE SCALE GENOMIC DNA]</scope>
    <source>
        <strain evidence="1">LMG728</strain>
    </source>
</reference>
<evidence type="ECO:0000313" key="1">
    <source>
        <dbReference type="EMBL" id="CTP93229.1"/>
    </source>
</evidence>
<organism evidence="1 2">
    <name type="scientific">Xanthomonas graminis pv. poae</name>
    <dbReference type="NCBI Taxonomy" id="227946"/>
    <lineage>
        <taxon>Bacteria</taxon>
        <taxon>Pseudomonadati</taxon>
        <taxon>Pseudomonadota</taxon>
        <taxon>Gammaproteobacteria</taxon>
        <taxon>Lysobacterales</taxon>
        <taxon>Lysobacteraceae</taxon>
        <taxon>Xanthomonas</taxon>
        <taxon>Xanthomonas translucens group</taxon>
        <taxon>Xanthomonas graminis</taxon>
    </lineage>
</organism>
<accession>A0A0K3A9L0</accession>
<name>A0A0K3A9L0_9XANT</name>
<protein>
    <submittedName>
        <fullName evidence="1">Uncharacterized protein</fullName>
    </submittedName>
</protein>
<gene>
    <name evidence="1" type="ORF">XTPLMG728_3598</name>
</gene>
<proteinExistence type="predicted"/>
<dbReference type="AlphaFoldDB" id="A0A0K3A9L0"/>
<dbReference type="EMBL" id="CXOK01000141">
    <property type="protein sequence ID" value="CTP93229.1"/>
    <property type="molecule type" value="Genomic_DNA"/>
</dbReference>
<sequence>MKFFSIVFKVFLSLLGRGKKKQAGSSYPMR</sequence>
<dbReference type="Proteomes" id="UP000041247">
    <property type="component" value="Unassembled WGS sequence"/>
</dbReference>
<evidence type="ECO:0000313" key="2">
    <source>
        <dbReference type="Proteomes" id="UP000041247"/>
    </source>
</evidence>